<dbReference type="AlphaFoldDB" id="A0A6A0B1W7"/>
<proteinExistence type="predicted"/>
<organism evidence="2 3">
    <name type="scientific">Streptomyces pacificus</name>
    <dbReference type="NCBI Taxonomy" id="2705029"/>
    <lineage>
        <taxon>Bacteria</taxon>
        <taxon>Bacillati</taxon>
        <taxon>Actinomycetota</taxon>
        <taxon>Actinomycetes</taxon>
        <taxon>Kitasatosporales</taxon>
        <taxon>Streptomycetaceae</taxon>
        <taxon>Streptomyces</taxon>
    </lineage>
</organism>
<feature type="region of interest" description="Disordered" evidence="1">
    <location>
        <begin position="1"/>
        <end position="61"/>
    </location>
</feature>
<comment type="caution">
    <text evidence="2">The sequence shown here is derived from an EMBL/GenBank/DDBJ whole genome shotgun (WGS) entry which is preliminary data.</text>
</comment>
<evidence type="ECO:0000256" key="1">
    <source>
        <dbReference type="SAM" id="MobiDB-lite"/>
    </source>
</evidence>
<accession>A0A6A0B1W7</accession>
<gene>
    <name evidence="2" type="ORF">SCWH03_48400</name>
</gene>
<dbReference type="Proteomes" id="UP000484988">
    <property type="component" value="Unassembled WGS sequence"/>
</dbReference>
<evidence type="ECO:0000313" key="3">
    <source>
        <dbReference type="Proteomes" id="UP000484988"/>
    </source>
</evidence>
<protein>
    <submittedName>
        <fullName evidence="2">Uncharacterized protein</fullName>
    </submittedName>
</protein>
<evidence type="ECO:0000313" key="2">
    <source>
        <dbReference type="EMBL" id="GFH38598.1"/>
    </source>
</evidence>
<dbReference type="EMBL" id="BLLG01000018">
    <property type="protein sequence ID" value="GFH38598.1"/>
    <property type="molecule type" value="Genomic_DNA"/>
</dbReference>
<reference evidence="2 3" key="1">
    <citation type="submission" date="2020-02" db="EMBL/GenBank/DDBJ databases">
        <title>Whole Genome Shotgun Sequence of Streptomyces sp. strain CWH03.</title>
        <authorList>
            <person name="Dohra H."/>
            <person name="Kodani S."/>
            <person name="Yamamura H."/>
        </authorList>
    </citation>
    <scope>NUCLEOTIDE SEQUENCE [LARGE SCALE GENOMIC DNA]</scope>
    <source>
        <strain evidence="2 3">CWH03</strain>
    </source>
</reference>
<name>A0A6A0B1W7_9ACTN</name>
<keyword evidence="3" id="KW-1185">Reference proteome</keyword>
<sequence length="61" mass="6504">MISLTQPMPPSGRRHPPAPWESPTAHPRRKENGVPLGSDGARGGFPAAGTVVASTRRREGY</sequence>